<feature type="region of interest" description="Disordered" evidence="1">
    <location>
        <begin position="33"/>
        <end position="60"/>
    </location>
</feature>
<feature type="compositionally biased region" description="Pro residues" evidence="1">
    <location>
        <begin position="45"/>
        <end position="59"/>
    </location>
</feature>
<proteinExistence type="predicted"/>
<dbReference type="Proteomes" id="UP001595886">
    <property type="component" value="Unassembled WGS sequence"/>
</dbReference>
<evidence type="ECO:0000313" key="3">
    <source>
        <dbReference type="Proteomes" id="UP001595886"/>
    </source>
</evidence>
<keyword evidence="3" id="KW-1185">Reference proteome</keyword>
<accession>A0ABV9QPW5</accession>
<comment type="caution">
    <text evidence="2">The sequence shown here is derived from an EMBL/GenBank/DDBJ whole genome shotgun (WGS) entry which is preliminary data.</text>
</comment>
<dbReference type="EMBL" id="JBHSHD010000003">
    <property type="protein sequence ID" value="MFC4819383.1"/>
    <property type="molecule type" value="Genomic_DNA"/>
</dbReference>
<reference evidence="3" key="1">
    <citation type="journal article" date="2019" name="Int. J. Syst. Evol. Microbiol.">
        <title>The Global Catalogue of Microorganisms (GCM) 10K type strain sequencing project: providing services to taxonomists for standard genome sequencing and annotation.</title>
        <authorList>
            <consortium name="The Broad Institute Genomics Platform"/>
            <consortium name="The Broad Institute Genome Sequencing Center for Infectious Disease"/>
            <person name="Wu L."/>
            <person name="Ma J."/>
        </authorList>
    </citation>
    <scope>NUCLEOTIDE SEQUENCE [LARGE SCALE GENOMIC DNA]</scope>
    <source>
        <strain evidence="3">CCUG 30340</strain>
    </source>
</reference>
<sequence length="167" mass="18393">MDPISERVLWFVLGLLAGWLSAWLFAARRRGDTPPSPRPELHSPLPEPAPRPAEPPPDLDYPHAPGIARLIDVGAARAAGFNMKHAEDLTIIEGIGPKIDDLLRANGVAGFVELAQIDEADLLEILDRGGPYFRYANPSSWARQAVLVVENRWSELKQLQHELSGLP</sequence>
<dbReference type="RefSeq" id="WP_380019141.1">
    <property type="nucleotide sequence ID" value="NZ_JBHSHD010000003.1"/>
</dbReference>
<protein>
    <recommendedName>
        <fullName evidence="4">Flap endonuclease-1-like 5' DNA nuclease</fullName>
    </recommendedName>
</protein>
<evidence type="ECO:0008006" key="4">
    <source>
        <dbReference type="Google" id="ProtNLM"/>
    </source>
</evidence>
<evidence type="ECO:0000313" key="2">
    <source>
        <dbReference type="EMBL" id="MFC4819383.1"/>
    </source>
</evidence>
<organism evidence="2 3">
    <name type="scientific">Dokdonella ginsengisoli</name>
    <dbReference type="NCBI Taxonomy" id="363846"/>
    <lineage>
        <taxon>Bacteria</taxon>
        <taxon>Pseudomonadati</taxon>
        <taxon>Pseudomonadota</taxon>
        <taxon>Gammaproteobacteria</taxon>
        <taxon>Lysobacterales</taxon>
        <taxon>Rhodanobacteraceae</taxon>
        <taxon>Dokdonella</taxon>
    </lineage>
</organism>
<gene>
    <name evidence="2" type="ORF">ACFO6Q_03555</name>
</gene>
<name>A0ABV9QPW5_9GAMM</name>
<dbReference type="Gene3D" id="1.10.150.20">
    <property type="entry name" value="5' to 3' exonuclease, C-terminal subdomain"/>
    <property type="match status" value="1"/>
</dbReference>
<evidence type="ECO:0000256" key="1">
    <source>
        <dbReference type="SAM" id="MobiDB-lite"/>
    </source>
</evidence>